<evidence type="ECO:0000259" key="6">
    <source>
        <dbReference type="PROSITE" id="PS51332"/>
    </source>
</evidence>
<dbReference type="InterPro" id="IPR023404">
    <property type="entry name" value="rSAM_horseshoe"/>
</dbReference>
<dbReference type="InterPro" id="IPR036724">
    <property type="entry name" value="Cobalamin-bd_sf"/>
</dbReference>
<dbReference type="GO" id="GO:0003824">
    <property type="term" value="F:catalytic activity"/>
    <property type="evidence" value="ECO:0007669"/>
    <property type="project" value="InterPro"/>
</dbReference>
<sequence>MKIALIRPNFGSYFQITPPLSLGYLSSSLKNNGYTDIVLVDASLDKKIPQEVNRFLKKENPDIIGIQVYTGSQNWVKELLVLLKSEKIHSRVIVGGPHISGLGELSLDYLGADFGILGEGEQSIVSFAQSLENKSDFDEVDGLIFKQKGKWKTARNLFGFIDNINNIPFPDWDLLNPEKYFNYMESVSLPLKGKKPTPILTSRGCPYQCTFCCSGVVSRHKIRYRFPKNIVSEIKYLKEKFGVDEIFFSDDNLTLNNQRAKEIFDLMIKEKLNIVWRAPNGIRIDSLTDSLVNKMAQSGCYFVGLGIETGSDKIMRNIKKNVDLNKVNEKVNLLQKYKIKSSGFFMCGLRNERRKDILKSIEFAKKIPFDRIQVCNFVPYPGSEDFNIIYDKANKKAYKNNVLKFQQNGFVPDFQTLSLTEIYKVQRKFLFDFYFRPKILYDLLKSFKISQLITLFKHPFFKKWMVFKKDWYDK</sequence>
<dbReference type="CDD" id="cd02068">
    <property type="entry name" value="radical_SAM_B12_BD"/>
    <property type="match status" value="1"/>
</dbReference>
<evidence type="ECO:0000256" key="1">
    <source>
        <dbReference type="ARBA" id="ARBA00001966"/>
    </source>
</evidence>
<dbReference type="Pfam" id="PF04055">
    <property type="entry name" value="Radical_SAM"/>
    <property type="match status" value="1"/>
</dbReference>
<dbReference type="InterPro" id="IPR051198">
    <property type="entry name" value="BchE-like"/>
</dbReference>
<dbReference type="InterPro" id="IPR006158">
    <property type="entry name" value="Cobalamin-bd"/>
</dbReference>
<dbReference type="EMBL" id="PEWP01000040">
    <property type="protein sequence ID" value="PIU46618.1"/>
    <property type="molecule type" value="Genomic_DNA"/>
</dbReference>
<keyword evidence="3" id="KW-0479">Metal-binding</keyword>
<dbReference type="SFLD" id="SFLDS00029">
    <property type="entry name" value="Radical_SAM"/>
    <property type="match status" value="1"/>
</dbReference>
<dbReference type="InterPro" id="IPR006638">
    <property type="entry name" value="Elp3/MiaA/NifB-like_rSAM"/>
</dbReference>
<dbReference type="AlphaFoldDB" id="A0A2M6Z2G5"/>
<dbReference type="InterPro" id="IPR007197">
    <property type="entry name" value="rSAM"/>
</dbReference>
<dbReference type="Proteomes" id="UP000228777">
    <property type="component" value="Unassembled WGS sequence"/>
</dbReference>
<dbReference type="PROSITE" id="PS51332">
    <property type="entry name" value="B12_BINDING"/>
    <property type="match status" value="1"/>
</dbReference>
<proteinExistence type="predicted"/>
<gene>
    <name evidence="8" type="ORF">COS93_02100</name>
</gene>
<dbReference type="Gene3D" id="3.40.50.280">
    <property type="entry name" value="Cobalamin-binding domain"/>
    <property type="match status" value="1"/>
</dbReference>
<comment type="caution">
    <text evidence="8">The sequence shown here is derived from an EMBL/GenBank/DDBJ whole genome shotgun (WGS) entry which is preliminary data.</text>
</comment>
<dbReference type="PROSITE" id="PS51918">
    <property type="entry name" value="RADICAL_SAM"/>
    <property type="match status" value="1"/>
</dbReference>
<dbReference type="InterPro" id="IPR058240">
    <property type="entry name" value="rSAM_sf"/>
</dbReference>
<dbReference type="SFLD" id="SFLDG01082">
    <property type="entry name" value="B12-binding_domain_containing"/>
    <property type="match status" value="1"/>
</dbReference>
<dbReference type="PANTHER" id="PTHR43409">
    <property type="entry name" value="ANAEROBIC MAGNESIUM-PROTOPORPHYRIN IX MONOMETHYL ESTER CYCLASE-RELATED"/>
    <property type="match status" value="1"/>
</dbReference>
<dbReference type="Pfam" id="PF02310">
    <property type="entry name" value="B12-binding"/>
    <property type="match status" value="1"/>
</dbReference>
<name>A0A2M6Z2G5_9BACT</name>
<evidence type="ECO:0000256" key="4">
    <source>
        <dbReference type="ARBA" id="ARBA00023004"/>
    </source>
</evidence>
<keyword evidence="4" id="KW-0408">Iron</keyword>
<reference evidence="9" key="1">
    <citation type="submission" date="2017-09" db="EMBL/GenBank/DDBJ databases">
        <title>Depth-based differentiation of microbial function through sediment-hosted aquifers and enrichment of novel symbionts in the deep terrestrial subsurface.</title>
        <authorList>
            <person name="Probst A.J."/>
            <person name="Ladd B."/>
            <person name="Jarett J.K."/>
            <person name="Geller-Mcgrath D.E."/>
            <person name="Sieber C.M.K."/>
            <person name="Emerson J.B."/>
            <person name="Anantharaman K."/>
            <person name="Thomas B.C."/>
            <person name="Malmstrom R."/>
            <person name="Stieglmeier M."/>
            <person name="Klingl A."/>
            <person name="Woyke T."/>
            <person name="Ryan C.M."/>
            <person name="Banfield J.F."/>
        </authorList>
    </citation>
    <scope>NUCLEOTIDE SEQUENCE [LARGE SCALE GENOMIC DNA]</scope>
</reference>
<dbReference type="GO" id="GO:0046872">
    <property type="term" value="F:metal ion binding"/>
    <property type="evidence" value="ECO:0007669"/>
    <property type="project" value="UniProtKB-KW"/>
</dbReference>
<dbReference type="SFLD" id="SFLDG01123">
    <property type="entry name" value="methyltransferase_(Class_B)"/>
    <property type="match status" value="1"/>
</dbReference>
<organism evidence="8 9">
    <name type="scientific">bacterium (Candidatus Gribaldobacteria) CG07_land_8_20_14_0_80_33_18</name>
    <dbReference type="NCBI Taxonomy" id="2014272"/>
    <lineage>
        <taxon>Bacteria</taxon>
        <taxon>Candidatus Gribaldobacteria</taxon>
    </lineage>
</organism>
<feature type="domain" description="B12-binding" evidence="6">
    <location>
        <begin position="1"/>
        <end position="138"/>
    </location>
</feature>
<dbReference type="SMART" id="SM00729">
    <property type="entry name" value="Elp3"/>
    <property type="match status" value="1"/>
</dbReference>
<dbReference type="CDD" id="cd01335">
    <property type="entry name" value="Radical_SAM"/>
    <property type="match status" value="1"/>
</dbReference>
<protein>
    <submittedName>
        <fullName evidence="8">Uncharacterized protein</fullName>
    </submittedName>
</protein>
<dbReference type="GO" id="GO:0031419">
    <property type="term" value="F:cobalamin binding"/>
    <property type="evidence" value="ECO:0007669"/>
    <property type="project" value="InterPro"/>
</dbReference>
<comment type="cofactor">
    <cofactor evidence="1">
        <name>[4Fe-4S] cluster</name>
        <dbReference type="ChEBI" id="CHEBI:49883"/>
    </cofactor>
</comment>
<evidence type="ECO:0000259" key="7">
    <source>
        <dbReference type="PROSITE" id="PS51918"/>
    </source>
</evidence>
<dbReference type="SUPFAM" id="SSF102114">
    <property type="entry name" value="Radical SAM enzymes"/>
    <property type="match status" value="1"/>
</dbReference>
<keyword evidence="2" id="KW-0949">S-adenosyl-L-methionine</keyword>
<evidence type="ECO:0000256" key="5">
    <source>
        <dbReference type="ARBA" id="ARBA00023014"/>
    </source>
</evidence>
<evidence type="ECO:0000313" key="8">
    <source>
        <dbReference type="EMBL" id="PIU46618.1"/>
    </source>
</evidence>
<dbReference type="PANTHER" id="PTHR43409:SF16">
    <property type="entry name" value="SLR0320 PROTEIN"/>
    <property type="match status" value="1"/>
</dbReference>
<evidence type="ECO:0000256" key="3">
    <source>
        <dbReference type="ARBA" id="ARBA00022723"/>
    </source>
</evidence>
<evidence type="ECO:0000256" key="2">
    <source>
        <dbReference type="ARBA" id="ARBA00022691"/>
    </source>
</evidence>
<dbReference type="Gene3D" id="3.80.30.20">
    <property type="entry name" value="tm_1862 like domain"/>
    <property type="match status" value="1"/>
</dbReference>
<keyword evidence="5" id="KW-0411">Iron-sulfur</keyword>
<dbReference type="GO" id="GO:0051539">
    <property type="term" value="F:4 iron, 4 sulfur cluster binding"/>
    <property type="evidence" value="ECO:0007669"/>
    <property type="project" value="UniProtKB-KW"/>
</dbReference>
<accession>A0A2M6Z2G5</accession>
<dbReference type="InterPro" id="IPR034466">
    <property type="entry name" value="Methyltransferase_Class_B"/>
</dbReference>
<dbReference type="GO" id="GO:0005829">
    <property type="term" value="C:cytosol"/>
    <property type="evidence" value="ECO:0007669"/>
    <property type="project" value="TreeGrafter"/>
</dbReference>
<feature type="domain" description="Radical SAM core" evidence="7">
    <location>
        <begin position="191"/>
        <end position="413"/>
    </location>
</feature>
<dbReference type="SUPFAM" id="SSF52242">
    <property type="entry name" value="Cobalamin (vitamin B12)-binding domain"/>
    <property type="match status" value="1"/>
</dbReference>
<evidence type="ECO:0000313" key="9">
    <source>
        <dbReference type="Proteomes" id="UP000228777"/>
    </source>
</evidence>